<feature type="compositionally biased region" description="Basic and acidic residues" evidence="1">
    <location>
        <begin position="32"/>
        <end position="42"/>
    </location>
</feature>
<name>A0AAV9JDZ7_9PEZI</name>
<comment type="caution">
    <text evidence="2">The sequence shown here is derived from an EMBL/GenBank/DDBJ whole genome shotgun (WGS) entry which is preliminary data.</text>
</comment>
<keyword evidence="3" id="KW-1185">Reference proteome</keyword>
<proteinExistence type="predicted"/>
<reference evidence="2 3" key="1">
    <citation type="submission" date="2021-11" db="EMBL/GenBank/DDBJ databases">
        <title>Black yeast isolated from Biological Soil Crust.</title>
        <authorList>
            <person name="Kurbessoian T."/>
        </authorList>
    </citation>
    <scope>NUCLEOTIDE SEQUENCE [LARGE SCALE GENOMIC DNA]</scope>
    <source>
        <strain evidence="2 3">CCFEE 5522</strain>
    </source>
</reference>
<dbReference type="EMBL" id="JAVFHQ010000036">
    <property type="protein sequence ID" value="KAK4543028.1"/>
    <property type="molecule type" value="Genomic_DNA"/>
</dbReference>
<gene>
    <name evidence="2" type="ORF">LTR36_006026</name>
</gene>
<organism evidence="2 3">
    <name type="scientific">Oleoguttula mirabilis</name>
    <dbReference type="NCBI Taxonomy" id="1507867"/>
    <lineage>
        <taxon>Eukaryota</taxon>
        <taxon>Fungi</taxon>
        <taxon>Dikarya</taxon>
        <taxon>Ascomycota</taxon>
        <taxon>Pezizomycotina</taxon>
        <taxon>Dothideomycetes</taxon>
        <taxon>Dothideomycetidae</taxon>
        <taxon>Mycosphaerellales</taxon>
        <taxon>Teratosphaeriaceae</taxon>
        <taxon>Oleoguttula</taxon>
    </lineage>
</organism>
<evidence type="ECO:0000256" key="1">
    <source>
        <dbReference type="SAM" id="MobiDB-lite"/>
    </source>
</evidence>
<accession>A0AAV9JDZ7</accession>
<protein>
    <submittedName>
        <fullName evidence="2">Uncharacterized protein</fullName>
    </submittedName>
</protein>
<evidence type="ECO:0000313" key="2">
    <source>
        <dbReference type="EMBL" id="KAK4543028.1"/>
    </source>
</evidence>
<dbReference type="Proteomes" id="UP001324427">
    <property type="component" value="Unassembled WGS sequence"/>
</dbReference>
<feature type="region of interest" description="Disordered" evidence="1">
    <location>
        <begin position="1"/>
        <end position="42"/>
    </location>
</feature>
<sequence length="339" mass="38049">MTDNTSKAPPVGAFKFPKINKRAETAATPAAEKQEELGDDVKPVSRQRAVEAADNDQAQKMVVALNIMEAQKDLAVVDQLEMSLRTAHGQLSALERDMLTILSRGETVKYWSCSEIPLESWDELVLKFKANTSGSEAAAIYTHLRNQTLLRLAQHLSKWRLAIRNLCATVRQKHHEIRDPAFPAMECGDIGVEELLDMIFLPNTAKKVAKQRVDAQECVIAGLEELEKLDATVAKQIDRFKQDLLGEWTDDEIRDWCSQHHAQQEEKIEAAIATALSAKDMHKLAREQYIAQWRNVRTMMSCGVWADIEVAMFGNLAKVYADCVKLAAARFSSIDIESE</sequence>
<evidence type="ECO:0000313" key="3">
    <source>
        <dbReference type="Proteomes" id="UP001324427"/>
    </source>
</evidence>
<dbReference type="AlphaFoldDB" id="A0AAV9JDZ7"/>